<evidence type="ECO:0000256" key="4">
    <source>
        <dbReference type="ARBA" id="ARBA00023163"/>
    </source>
</evidence>
<keyword evidence="4" id="KW-0804">Transcription</keyword>
<evidence type="ECO:0000256" key="1">
    <source>
        <dbReference type="ARBA" id="ARBA00011046"/>
    </source>
</evidence>
<name>A0A556N2B3_9FLAO</name>
<dbReference type="GO" id="GO:0003677">
    <property type="term" value="F:DNA binding"/>
    <property type="evidence" value="ECO:0007669"/>
    <property type="project" value="UniProtKB-KW"/>
</dbReference>
<dbReference type="InterPro" id="IPR005650">
    <property type="entry name" value="BlaI_family"/>
</dbReference>
<keyword evidence="3" id="KW-0238">DNA-binding</keyword>
<gene>
    <name evidence="5" type="ORF">FO442_03980</name>
</gene>
<dbReference type="Gene3D" id="1.10.10.10">
    <property type="entry name" value="Winged helix-like DNA-binding domain superfamily/Winged helix DNA-binding domain"/>
    <property type="match status" value="1"/>
</dbReference>
<proteinExistence type="inferred from homology"/>
<dbReference type="AlphaFoldDB" id="A0A556N2B3"/>
<dbReference type="GO" id="GO:0045892">
    <property type="term" value="P:negative regulation of DNA-templated transcription"/>
    <property type="evidence" value="ECO:0007669"/>
    <property type="project" value="InterPro"/>
</dbReference>
<protein>
    <submittedName>
        <fullName evidence="5">BlaI/MecI/CopY family transcriptional regulator</fullName>
    </submittedName>
</protein>
<evidence type="ECO:0000256" key="2">
    <source>
        <dbReference type="ARBA" id="ARBA00023015"/>
    </source>
</evidence>
<sequence>MERLTPAEEKVMLRLWKLEKATVKEIVDMYPNPKPAYNTVSTIVRILERKKFIKHKPMGRGYIYLPKIGREQYRDYLADYILKFYFDGSRNEIVSFYNSNVTLNEIL</sequence>
<evidence type="ECO:0000313" key="6">
    <source>
        <dbReference type="Proteomes" id="UP000316008"/>
    </source>
</evidence>
<organism evidence="5 6">
    <name type="scientific">Fluviicola chungangensis</name>
    <dbReference type="NCBI Taxonomy" id="2597671"/>
    <lineage>
        <taxon>Bacteria</taxon>
        <taxon>Pseudomonadati</taxon>
        <taxon>Bacteroidota</taxon>
        <taxon>Flavobacteriia</taxon>
        <taxon>Flavobacteriales</taxon>
        <taxon>Crocinitomicaceae</taxon>
        <taxon>Fluviicola</taxon>
    </lineage>
</organism>
<dbReference type="RefSeq" id="WP_144331861.1">
    <property type="nucleotide sequence ID" value="NZ_VLPL01000002.1"/>
</dbReference>
<evidence type="ECO:0000313" key="5">
    <source>
        <dbReference type="EMBL" id="TSJ46324.1"/>
    </source>
</evidence>
<dbReference type="Pfam" id="PF03965">
    <property type="entry name" value="Penicillinase_R"/>
    <property type="match status" value="1"/>
</dbReference>
<comment type="caution">
    <text evidence="5">The sequence shown here is derived from an EMBL/GenBank/DDBJ whole genome shotgun (WGS) entry which is preliminary data.</text>
</comment>
<reference evidence="5 6" key="1">
    <citation type="submission" date="2019-07" db="EMBL/GenBank/DDBJ databases">
        <authorList>
            <person name="Huq M.A."/>
        </authorList>
    </citation>
    <scope>NUCLEOTIDE SEQUENCE [LARGE SCALE GENOMIC DNA]</scope>
    <source>
        <strain evidence="5 6">MAH-3</strain>
    </source>
</reference>
<dbReference type="Proteomes" id="UP000316008">
    <property type="component" value="Unassembled WGS sequence"/>
</dbReference>
<dbReference type="InterPro" id="IPR036390">
    <property type="entry name" value="WH_DNA-bd_sf"/>
</dbReference>
<accession>A0A556N2B3</accession>
<keyword evidence="2" id="KW-0805">Transcription regulation</keyword>
<comment type="similarity">
    <text evidence="1">Belongs to the BlaI transcriptional regulatory family.</text>
</comment>
<evidence type="ECO:0000256" key="3">
    <source>
        <dbReference type="ARBA" id="ARBA00023125"/>
    </source>
</evidence>
<dbReference type="InterPro" id="IPR036388">
    <property type="entry name" value="WH-like_DNA-bd_sf"/>
</dbReference>
<keyword evidence="6" id="KW-1185">Reference proteome</keyword>
<dbReference type="SUPFAM" id="SSF46785">
    <property type="entry name" value="Winged helix' DNA-binding domain"/>
    <property type="match status" value="1"/>
</dbReference>
<dbReference type="EMBL" id="VLPL01000002">
    <property type="protein sequence ID" value="TSJ46324.1"/>
    <property type="molecule type" value="Genomic_DNA"/>
</dbReference>
<dbReference type="OrthoDB" id="1098508at2"/>